<dbReference type="EMBL" id="BJWA01000021">
    <property type="protein sequence ID" value="GEL81272.1"/>
    <property type="molecule type" value="Genomic_DNA"/>
</dbReference>
<dbReference type="EMBL" id="MSTR01000009">
    <property type="protein sequence ID" value="ONN42589.1"/>
    <property type="molecule type" value="Genomic_DNA"/>
</dbReference>
<reference evidence="7 9" key="1">
    <citation type="submission" date="2016-12" db="EMBL/GenBank/DDBJ databases">
        <authorList>
            <person name="Song W.-J."/>
            <person name="Kurnit D.M."/>
        </authorList>
    </citation>
    <scope>NUCLEOTIDE SEQUENCE [LARGE SCALE GENOMIC DNA]</scope>
    <source>
        <strain evidence="7 9">CGB1038-1_S1</strain>
    </source>
</reference>
<sequence length="157" mass="17415">MLQQYRKIMVAVDGSEEAELAFKKAVNVALRNNSELLLAHVIDTRSFQTVSSFDGMLAEQATEMAKQTLADYEMKAKKAGLHQVTTVVEYGSPKHIIAKEIPEDHEVDLILLGATGLNAVERLFIGSVSEYVIRNAACDVLVVRTNLENQLPKKEDK</sequence>
<evidence type="ECO:0000313" key="5">
    <source>
        <dbReference type="EMBL" id="GEL81272.1"/>
    </source>
</evidence>
<reference evidence="5 11" key="4">
    <citation type="submission" date="2019-07" db="EMBL/GenBank/DDBJ databases">
        <title>Whole genome shotgun sequence of Enterococcus mundtii NBRC 100490.</title>
        <authorList>
            <person name="Hosoyama A."/>
            <person name="Uohara A."/>
            <person name="Ohji S."/>
            <person name="Ichikawa N."/>
        </authorList>
    </citation>
    <scope>NUCLEOTIDE SEQUENCE [LARGE SCALE GENOMIC DNA]</scope>
    <source>
        <strain evidence="5 11">NBRC 100490</strain>
    </source>
</reference>
<dbReference type="EMBL" id="NGMS01000001">
    <property type="protein sequence ID" value="OTP28539.1"/>
    <property type="molecule type" value="Genomic_DNA"/>
</dbReference>
<feature type="domain" description="UspA" evidence="3">
    <location>
        <begin position="5"/>
        <end position="144"/>
    </location>
</feature>
<dbReference type="STRING" id="53346.A5802_002281"/>
<dbReference type="EMBL" id="JABCAG010000017">
    <property type="protein sequence ID" value="NMP58265.1"/>
    <property type="molecule type" value="Genomic_DNA"/>
</dbReference>
<reference evidence="8 10" key="2">
    <citation type="submission" date="2017-05" db="EMBL/GenBank/DDBJ databases">
        <title>The Genome Sequence of Enterococcus mundtii 6B1_DIV0119.</title>
        <authorList>
            <consortium name="The Broad Institute Genomics Platform"/>
            <consortium name="The Broad Institute Genomic Center for Infectious Diseases"/>
            <person name="Earl A."/>
            <person name="Manson A."/>
            <person name="Schwartman J."/>
            <person name="Gilmore M."/>
            <person name="Abouelleil A."/>
            <person name="Cao P."/>
            <person name="Chapman S."/>
            <person name="Cusick C."/>
            <person name="Shea T."/>
            <person name="Young S."/>
            <person name="Neafsey D."/>
            <person name="Nusbaum C."/>
            <person name="Birren B."/>
        </authorList>
    </citation>
    <scope>NUCLEOTIDE SEQUENCE [LARGE SCALE GENOMIC DNA]</scope>
    <source>
        <strain evidence="8 10">6B1_DIV0119</strain>
    </source>
</reference>
<keyword evidence="2" id="KW-0963">Cytoplasm</keyword>
<dbReference type="EMBL" id="AP019810">
    <property type="protein sequence ID" value="BBM14438.1"/>
    <property type="molecule type" value="Genomic_DNA"/>
</dbReference>
<protein>
    <recommendedName>
        <fullName evidence="2">Universal stress protein</fullName>
    </recommendedName>
</protein>
<dbReference type="CDD" id="cd00293">
    <property type="entry name" value="USP-like"/>
    <property type="match status" value="1"/>
</dbReference>
<evidence type="ECO:0000256" key="1">
    <source>
        <dbReference type="ARBA" id="ARBA00008791"/>
    </source>
</evidence>
<evidence type="ECO:0000259" key="3">
    <source>
        <dbReference type="Pfam" id="PF00582"/>
    </source>
</evidence>
<dbReference type="InterPro" id="IPR014729">
    <property type="entry name" value="Rossmann-like_a/b/a_fold"/>
</dbReference>
<evidence type="ECO:0000313" key="11">
    <source>
        <dbReference type="Proteomes" id="UP000321175"/>
    </source>
</evidence>
<dbReference type="OrthoDB" id="9789668at2"/>
<comment type="subcellular location">
    <subcellularLocation>
        <location evidence="2">Cytoplasm</location>
    </subcellularLocation>
</comment>
<dbReference type="Pfam" id="PF00582">
    <property type="entry name" value="Usp"/>
    <property type="match status" value="1"/>
</dbReference>
<dbReference type="InterPro" id="IPR006016">
    <property type="entry name" value="UspA"/>
</dbReference>
<keyword evidence="11" id="KW-1185">Reference proteome</keyword>
<evidence type="ECO:0000313" key="10">
    <source>
        <dbReference type="Proteomes" id="UP000195024"/>
    </source>
</evidence>
<name>A0A1A6G5E5_ENTMU</name>
<comment type="similarity">
    <text evidence="1 2">Belongs to the universal stress protein A family.</text>
</comment>
<dbReference type="InterPro" id="IPR006015">
    <property type="entry name" value="Universal_stress_UspA"/>
</dbReference>
<evidence type="ECO:0000313" key="6">
    <source>
        <dbReference type="EMBL" id="NMP58265.1"/>
    </source>
</evidence>
<dbReference type="Gene3D" id="3.40.50.620">
    <property type="entry name" value="HUPs"/>
    <property type="match status" value="1"/>
</dbReference>
<reference evidence="6 13" key="5">
    <citation type="submission" date="2020-04" db="EMBL/GenBank/DDBJ databases">
        <authorList>
            <person name="Abaymova A."/>
            <person name="Teymurazov M."/>
            <person name="Tazyna O."/>
            <person name="Chatushin Y."/>
            <person name="Svetoch E."/>
            <person name="Pereligyn V."/>
            <person name="Pohylenko V."/>
            <person name="Platonov M."/>
            <person name="Kartsev N."/>
            <person name="Skryabin Y."/>
            <person name="Sizova A."/>
            <person name="Solomentsev V."/>
            <person name="Kislichkina A."/>
            <person name="Bogun A."/>
        </authorList>
    </citation>
    <scope>NUCLEOTIDE SEQUENCE [LARGE SCALE GENOMIC DNA]</scope>
    <source>
        <strain evidence="6">SCPM-O-B-8398</strain>
        <strain evidence="13">SCPM-O-B-8398 (E28)</strain>
    </source>
</reference>
<evidence type="ECO:0000313" key="9">
    <source>
        <dbReference type="Proteomes" id="UP000189299"/>
    </source>
</evidence>
<dbReference type="Proteomes" id="UP000321175">
    <property type="component" value="Unassembled WGS sequence"/>
</dbReference>
<proteinExistence type="inferred from homology"/>
<dbReference type="PRINTS" id="PR01438">
    <property type="entry name" value="UNVRSLSTRESS"/>
</dbReference>
<evidence type="ECO:0000313" key="12">
    <source>
        <dbReference type="Proteomes" id="UP000509460"/>
    </source>
</evidence>
<evidence type="ECO:0000313" key="8">
    <source>
        <dbReference type="EMBL" id="OTP28539.1"/>
    </source>
</evidence>
<dbReference type="Proteomes" id="UP000189299">
    <property type="component" value="Unassembled WGS sequence"/>
</dbReference>
<dbReference type="Proteomes" id="UP000509460">
    <property type="component" value="Chromosome"/>
</dbReference>
<gene>
    <name evidence="5" type="primary">uspA4</name>
    <name evidence="8" type="ORF">A5802_002281</name>
    <name evidence="7" type="ORF">BTN92_09975</name>
    <name evidence="4" type="ORF">EM151A_1202</name>
    <name evidence="5" type="ORF">EMU01_24160</name>
    <name evidence="6" type="ORF">HI921_07280</name>
</gene>
<dbReference type="PIRSF" id="PIRSF006276">
    <property type="entry name" value="UspA"/>
    <property type="match status" value="1"/>
</dbReference>
<dbReference type="PANTHER" id="PTHR46268">
    <property type="entry name" value="STRESS RESPONSE PROTEIN NHAX"/>
    <property type="match status" value="1"/>
</dbReference>
<dbReference type="RefSeq" id="WP_010734215.1">
    <property type="nucleotide sequence ID" value="NZ_AP019810.1"/>
</dbReference>
<dbReference type="GeneID" id="61000487"/>
<evidence type="ECO:0000313" key="4">
    <source>
        <dbReference type="EMBL" id="BBM14438.1"/>
    </source>
</evidence>
<evidence type="ECO:0000313" key="13">
    <source>
        <dbReference type="Proteomes" id="UP000557857"/>
    </source>
</evidence>
<organism evidence="6 13">
    <name type="scientific">Enterococcus mundtii</name>
    <dbReference type="NCBI Taxonomy" id="53346"/>
    <lineage>
        <taxon>Bacteria</taxon>
        <taxon>Bacillati</taxon>
        <taxon>Bacillota</taxon>
        <taxon>Bacilli</taxon>
        <taxon>Lactobacillales</taxon>
        <taxon>Enterococcaceae</taxon>
        <taxon>Enterococcus</taxon>
    </lineage>
</organism>
<evidence type="ECO:0000313" key="7">
    <source>
        <dbReference type="EMBL" id="ONN42589.1"/>
    </source>
</evidence>
<dbReference type="PANTHER" id="PTHR46268:SF6">
    <property type="entry name" value="UNIVERSAL STRESS PROTEIN UP12"/>
    <property type="match status" value="1"/>
</dbReference>
<dbReference type="AlphaFoldDB" id="A0A1A6G5E5"/>
<dbReference type="SUPFAM" id="SSF52402">
    <property type="entry name" value="Adenine nucleotide alpha hydrolases-like"/>
    <property type="match status" value="1"/>
</dbReference>
<dbReference type="Proteomes" id="UP000557857">
    <property type="component" value="Unassembled WGS sequence"/>
</dbReference>
<evidence type="ECO:0000256" key="2">
    <source>
        <dbReference type="PIRNR" id="PIRNR006276"/>
    </source>
</evidence>
<reference evidence="4 12" key="3">
    <citation type="submission" date="2019-07" db="EMBL/GenBank/DDBJ databases">
        <title>antibiotic susceptibility of plant-derived lactic acid bacteria.</title>
        <authorList>
            <person name="Sugiyama M."/>
            <person name="Noda M."/>
        </authorList>
    </citation>
    <scope>NUCLEOTIDE SEQUENCE [LARGE SCALE GENOMIC DNA]</scope>
    <source>
        <strain evidence="4 12">15-1A</strain>
    </source>
</reference>
<dbReference type="Proteomes" id="UP000195024">
    <property type="component" value="Unassembled WGS sequence"/>
</dbReference>
<accession>A0A1A6G5E5</accession>
<dbReference type="GO" id="GO:0005737">
    <property type="term" value="C:cytoplasm"/>
    <property type="evidence" value="ECO:0007669"/>
    <property type="project" value="UniProtKB-SubCell"/>
</dbReference>